<dbReference type="PANTHER" id="PTHR45947">
    <property type="entry name" value="SULFOQUINOVOSYL TRANSFERASE SQD2"/>
    <property type="match status" value="1"/>
</dbReference>
<dbReference type="Gene3D" id="3.40.50.2000">
    <property type="entry name" value="Glycogen Phosphorylase B"/>
    <property type="match status" value="2"/>
</dbReference>
<evidence type="ECO:0000313" key="4">
    <source>
        <dbReference type="Proteomes" id="UP000176593"/>
    </source>
</evidence>
<dbReference type="PANTHER" id="PTHR45947:SF3">
    <property type="entry name" value="SULFOQUINOVOSYL TRANSFERASE SQD2"/>
    <property type="match status" value="1"/>
</dbReference>
<evidence type="ECO:0000259" key="2">
    <source>
        <dbReference type="Pfam" id="PF13439"/>
    </source>
</evidence>
<dbReference type="Pfam" id="PF13439">
    <property type="entry name" value="Glyco_transf_4"/>
    <property type="match status" value="1"/>
</dbReference>
<dbReference type="InterPro" id="IPR001296">
    <property type="entry name" value="Glyco_trans_1"/>
</dbReference>
<reference evidence="3 4" key="1">
    <citation type="journal article" date="2016" name="Nat. Commun.">
        <title>Thousands of microbial genomes shed light on interconnected biogeochemical processes in an aquifer system.</title>
        <authorList>
            <person name="Anantharaman K."/>
            <person name="Brown C.T."/>
            <person name="Hug L.A."/>
            <person name="Sharon I."/>
            <person name="Castelle C.J."/>
            <person name="Probst A.J."/>
            <person name="Thomas B.C."/>
            <person name="Singh A."/>
            <person name="Wilkins M.J."/>
            <person name="Karaoz U."/>
            <person name="Brodie E.L."/>
            <person name="Williams K.H."/>
            <person name="Hubbard S.S."/>
            <person name="Banfield J.F."/>
        </authorList>
    </citation>
    <scope>NUCLEOTIDE SEQUENCE [LARGE SCALE GENOMIC DNA]</scope>
</reference>
<comment type="caution">
    <text evidence="3">The sequence shown here is derived from an EMBL/GenBank/DDBJ whole genome shotgun (WGS) entry which is preliminary data.</text>
</comment>
<dbReference type="Pfam" id="PF00534">
    <property type="entry name" value="Glycos_transf_1"/>
    <property type="match status" value="1"/>
</dbReference>
<evidence type="ECO:0000313" key="3">
    <source>
        <dbReference type="EMBL" id="OGL86239.1"/>
    </source>
</evidence>
<dbReference type="InterPro" id="IPR050194">
    <property type="entry name" value="Glycosyltransferase_grp1"/>
</dbReference>
<protein>
    <recommendedName>
        <fullName evidence="5">Glycosyl transferase family 1 domain-containing protein</fullName>
    </recommendedName>
</protein>
<feature type="domain" description="Glycosyltransferase subfamily 4-like N-terminal" evidence="2">
    <location>
        <begin position="14"/>
        <end position="187"/>
    </location>
</feature>
<dbReference type="InterPro" id="IPR028098">
    <property type="entry name" value="Glyco_trans_4-like_N"/>
</dbReference>
<dbReference type="GO" id="GO:0016757">
    <property type="term" value="F:glycosyltransferase activity"/>
    <property type="evidence" value="ECO:0007669"/>
    <property type="project" value="InterPro"/>
</dbReference>
<accession>A0A1F7V6U8</accession>
<name>A0A1F7V6U8_9BACT</name>
<gene>
    <name evidence="3" type="ORF">A3I41_01605</name>
</gene>
<sequence length="362" mass="41754">MKIALVHDYLVQDGGAEKVLEVLQKTWPEAPTFVLFFNEKKMPAFKGKDIRTSFLQRFPLATKKYQWYISLMPTATEHYDLREFDVVISSTSAFAKGIITRPGAIHICYCHTPTRYLWTDTQSYIRELRVPNFVKAMLPPVLSKLRMWDELAAHRVDHFVANSQTVSDRIKKYYRRDSEVIYPPVATNNFHISPKPKTYFLTGGRLVAYKRFDMVVDACNKTGITLKIFGSGPVEKELRKRAKSNIEFLGRVSEKEQRELYANAKAFIHPQEEDFGITPVEAMASGTPVIAYRKGGAVETVVEGLSGEFFDEQSWEELADHLIRFDASKYDAHKIKAHAEKFNEEKFVEKMREITKRYADSR</sequence>
<feature type="domain" description="Glycosyl transferase family 1" evidence="1">
    <location>
        <begin position="193"/>
        <end position="341"/>
    </location>
</feature>
<dbReference type="AlphaFoldDB" id="A0A1F7V6U8"/>
<evidence type="ECO:0000259" key="1">
    <source>
        <dbReference type="Pfam" id="PF00534"/>
    </source>
</evidence>
<organism evidence="3 4">
    <name type="scientific">Candidatus Uhrbacteria bacterium RIFCSPLOWO2_02_FULL_48_18</name>
    <dbReference type="NCBI Taxonomy" id="1802408"/>
    <lineage>
        <taxon>Bacteria</taxon>
        <taxon>Candidatus Uhriibacteriota</taxon>
    </lineage>
</organism>
<dbReference type="EMBL" id="MGEQ01000010">
    <property type="protein sequence ID" value="OGL86239.1"/>
    <property type="molecule type" value="Genomic_DNA"/>
</dbReference>
<dbReference type="SUPFAM" id="SSF53756">
    <property type="entry name" value="UDP-Glycosyltransferase/glycogen phosphorylase"/>
    <property type="match status" value="1"/>
</dbReference>
<evidence type="ECO:0008006" key="5">
    <source>
        <dbReference type="Google" id="ProtNLM"/>
    </source>
</evidence>
<proteinExistence type="predicted"/>
<dbReference type="Proteomes" id="UP000176593">
    <property type="component" value="Unassembled WGS sequence"/>
</dbReference>